<dbReference type="EMBL" id="BMFZ01000009">
    <property type="protein sequence ID" value="GGA53989.1"/>
    <property type="molecule type" value="Genomic_DNA"/>
</dbReference>
<sequence length="60" mass="6843">MDEVYVHLTKPSDLRGVCLSGGSNKKTLKITMNYQQDFQLYAATQARLSLNLVTIWLRPD</sequence>
<gene>
    <name evidence="1" type="ORF">GCM10011328_31980</name>
</gene>
<dbReference type="Proteomes" id="UP000627464">
    <property type="component" value="Unassembled WGS sequence"/>
</dbReference>
<name>A0ABQ1GZX9_9GAMM</name>
<organism evidence="1 2">
    <name type="scientific">Hafnia psychrotolerans</name>
    <dbReference type="NCBI Taxonomy" id="1477018"/>
    <lineage>
        <taxon>Bacteria</taxon>
        <taxon>Pseudomonadati</taxon>
        <taxon>Pseudomonadota</taxon>
        <taxon>Gammaproteobacteria</taxon>
        <taxon>Enterobacterales</taxon>
        <taxon>Hafniaceae</taxon>
        <taxon>Hafnia</taxon>
    </lineage>
</organism>
<keyword evidence="2" id="KW-1185">Reference proteome</keyword>
<protein>
    <submittedName>
        <fullName evidence="1">Uncharacterized protein</fullName>
    </submittedName>
</protein>
<accession>A0ABQ1GZX9</accession>
<comment type="caution">
    <text evidence="1">The sequence shown here is derived from an EMBL/GenBank/DDBJ whole genome shotgun (WGS) entry which is preliminary data.</text>
</comment>
<evidence type="ECO:0000313" key="1">
    <source>
        <dbReference type="EMBL" id="GGA53989.1"/>
    </source>
</evidence>
<reference evidence="2" key="1">
    <citation type="journal article" date="2019" name="Int. J. Syst. Evol. Microbiol.">
        <title>The Global Catalogue of Microorganisms (GCM) 10K type strain sequencing project: providing services to taxonomists for standard genome sequencing and annotation.</title>
        <authorList>
            <consortium name="The Broad Institute Genomics Platform"/>
            <consortium name="The Broad Institute Genome Sequencing Center for Infectious Disease"/>
            <person name="Wu L."/>
            <person name="Ma J."/>
        </authorList>
    </citation>
    <scope>NUCLEOTIDE SEQUENCE [LARGE SCALE GENOMIC DNA]</scope>
    <source>
        <strain evidence="2">CGMCC 1.12806</strain>
    </source>
</reference>
<proteinExistence type="predicted"/>
<evidence type="ECO:0000313" key="2">
    <source>
        <dbReference type="Proteomes" id="UP000627464"/>
    </source>
</evidence>